<dbReference type="EMBL" id="CAJHUB010000754">
    <property type="protein sequence ID" value="CAD7682765.1"/>
    <property type="molecule type" value="Genomic_DNA"/>
</dbReference>
<feature type="compositionally biased region" description="Basic residues" evidence="1">
    <location>
        <begin position="88"/>
        <end position="99"/>
    </location>
</feature>
<protein>
    <submittedName>
        <fullName evidence="2">(raccoon dog) hypothetical protein</fullName>
    </submittedName>
</protein>
<proteinExistence type="predicted"/>
<organism evidence="2 3">
    <name type="scientific">Nyctereutes procyonoides</name>
    <name type="common">Raccoon dog</name>
    <name type="synonym">Canis procyonoides</name>
    <dbReference type="NCBI Taxonomy" id="34880"/>
    <lineage>
        <taxon>Eukaryota</taxon>
        <taxon>Metazoa</taxon>
        <taxon>Chordata</taxon>
        <taxon>Craniata</taxon>
        <taxon>Vertebrata</taxon>
        <taxon>Euteleostomi</taxon>
        <taxon>Mammalia</taxon>
        <taxon>Eutheria</taxon>
        <taxon>Laurasiatheria</taxon>
        <taxon>Carnivora</taxon>
        <taxon>Caniformia</taxon>
        <taxon>Canidae</taxon>
        <taxon>Nyctereutes</taxon>
    </lineage>
</organism>
<dbReference type="AlphaFoldDB" id="A0A811Z190"/>
<keyword evidence="3" id="KW-1185">Reference proteome</keyword>
<name>A0A811Z190_NYCPR</name>
<dbReference type="Proteomes" id="UP000645828">
    <property type="component" value="Unassembled WGS sequence"/>
</dbReference>
<evidence type="ECO:0000313" key="3">
    <source>
        <dbReference type="Proteomes" id="UP000645828"/>
    </source>
</evidence>
<reference evidence="2" key="1">
    <citation type="submission" date="2020-12" db="EMBL/GenBank/DDBJ databases">
        <authorList>
            <consortium name="Molecular Ecology Group"/>
        </authorList>
    </citation>
    <scope>NUCLEOTIDE SEQUENCE</scope>
    <source>
        <strain evidence="2">TBG_1078</strain>
    </source>
</reference>
<evidence type="ECO:0000256" key="1">
    <source>
        <dbReference type="SAM" id="MobiDB-lite"/>
    </source>
</evidence>
<comment type="caution">
    <text evidence="2">The sequence shown here is derived from an EMBL/GenBank/DDBJ whole genome shotgun (WGS) entry which is preliminary data.</text>
</comment>
<accession>A0A811Z190</accession>
<feature type="region of interest" description="Disordered" evidence="1">
    <location>
        <begin position="47"/>
        <end position="113"/>
    </location>
</feature>
<gene>
    <name evidence="2" type="ORF">NYPRO_LOCUS15557</name>
</gene>
<sequence>MVHTRLNTGQNALVGLYLLHYPGGHGRRREFGGRGGGGAGASCCGEPEGPGVKSAGRPAGGRTDGGAKRRRTLPSPRLLPREVVAAPKPRRGQGRHGSRSQKPDVSRPLPLMGCNLNGQPLGTPRRMPRKPHSVLQQESPLQVGFLPFTENAQTDLAAHPGASGTFWKLRSPKFTIQPDPSCVMAPTAMRLSTFNGLRHIECLDQVPNWRK</sequence>
<evidence type="ECO:0000313" key="2">
    <source>
        <dbReference type="EMBL" id="CAD7682765.1"/>
    </source>
</evidence>